<gene>
    <name evidence="2" type="ORF">AVDCRST_MAG67-4502</name>
</gene>
<accession>A0A6J4TXA0</accession>
<dbReference type="EMBL" id="CADCVQ010000179">
    <property type="protein sequence ID" value="CAA9533454.1"/>
    <property type="molecule type" value="Genomic_DNA"/>
</dbReference>
<protein>
    <submittedName>
        <fullName evidence="2">Uncharacterized protein</fullName>
    </submittedName>
</protein>
<evidence type="ECO:0000256" key="1">
    <source>
        <dbReference type="SAM" id="SignalP"/>
    </source>
</evidence>
<sequence>MRSTTFTRPRLIALAALAAFATLVPTASADTALPVWTCRGSAGYVELNPLLDPQRIEPVLANGSPNRLTPDREFCANADTGVQNIDVPPSGTSPVVSLEAASASTSITPAIAPARTQTATADGGVAETVRVAIPGLTIDAEAVTAEATGRCVNGVPELTGSSRIVSLTVNSTVIAIPQNGEPADINLTPLIRIRLNQQVLEGTATSTDQALTQRAVHIELLPLVPGGEPVARVVLGEAKVDRHGAVCAPPAPPPPCPAGSVAQNPNANPLVCVLTVTAPCPAGSTADPNAGGACVIVRNNDILRPCGPGTTAGADGTCVATAVVCPNGTIRDPASNTCILVVQRPCPEGSTADPATRVCVVRVVQNTGSGTGENGRVGSSTGPRATCGRLDMFFVRRGFRSVGRSFTSRFGTRTVTRGRLVTCGANPRPIIGARIDVVHVLSNGQRRRKTGLRSRANGRLTLILPNDLRSRRIEYAYRPDLRSTRVTSRVALRLTVRSRSGRVLR</sequence>
<organism evidence="2">
    <name type="scientific">uncultured Solirubrobacteraceae bacterium</name>
    <dbReference type="NCBI Taxonomy" id="1162706"/>
    <lineage>
        <taxon>Bacteria</taxon>
        <taxon>Bacillati</taxon>
        <taxon>Actinomycetota</taxon>
        <taxon>Thermoleophilia</taxon>
        <taxon>Solirubrobacterales</taxon>
        <taxon>Solirubrobacteraceae</taxon>
        <taxon>environmental samples</taxon>
    </lineage>
</organism>
<keyword evidence="1" id="KW-0732">Signal</keyword>
<name>A0A6J4TXA0_9ACTN</name>
<evidence type="ECO:0000313" key="2">
    <source>
        <dbReference type="EMBL" id="CAA9533454.1"/>
    </source>
</evidence>
<feature type="chain" id="PRO_5027050538" evidence="1">
    <location>
        <begin position="30"/>
        <end position="505"/>
    </location>
</feature>
<feature type="signal peptide" evidence="1">
    <location>
        <begin position="1"/>
        <end position="29"/>
    </location>
</feature>
<reference evidence="2" key="1">
    <citation type="submission" date="2020-02" db="EMBL/GenBank/DDBJ databases">
        <authorList>
            <person name="Meier V. D."/>
        </authorList>
    </citation>
    <scope>NUCLEOTIDE SEQUENCE</scope>
    <source>
        <strain evidence="2">AVDCRST_MAG67</strain>
    </source>
</reference>
<dbReference type="AlphaFoldDB" id="A0A6J4TXA0"/>
<proteinExistence type="predicted"/>